<reference evidence="2" key="4">
    <citation type="submission" date="2022-04" db="EMBL/GenBank/DDBJ databases">
        <authorList>
            <person name="Komine T."/>
            <person name="Fukano H."/>
            <person name="Wada S."/>
        </authorList>
    </citation>
    <scope>NUCLEOTIDE SEQUENCE</scope>
    <source>
        <strain evidence="2">NJB18185</strain>
    </source>
</reference>
<reference evidence="3" key="2">
    <citation type="submission" date="2018-04" db="EMBL/GenBank/DDBJ databases">
        <title>Draft genome sequence of Mycobacterium montefiorense isolated from Japanese black salamander.</title>
        <authorList>
            <person name="Fukano H."/>
            <person name="Yoshida M."/>
            <person name="Shimizu A."/>
            <person name="Iwao H."/>
            <person name="Kurata O."/>
            <person name="Katayama Y."/>
            <person name="Omatsu T."/>
            <person name="Mizutani T."/>
            <person name="Wada S."/>
            <person name="Hoshino Y."/>
        </authorList>
    </citation>
    <scope>NUCLEOTIDE SEQUENCE [LARGE SCALE GENOMIC DNA]</scope>
    <source>
        <strain evidence="3">BS</strain>
    </source>
</reference>
<evidence type="ECO:0000313" key="4">
    <source>
        <dbReference type="Proteomes" id="UP001139505"/>
    </source>
</evidence>
<evidence type="ECO:0000313" key="1">
    <source>
        <dbReference type="EMBL" id="GBG40254.1"/>
    </source>
</evidence>
<evidence type="ECO:0000313" key="2">
    <source>
        <dbReference type="EMBL" id="GKU71640.1"/>
    </source>
</evidence>
<evidence type="ECO:0000313" key="3">
    <source>
        <dbReference type="Proteomes" id="UP000245060"/>
    </source>
</evidence>
<comment type="caution">
    <text evidence="2">The sequence shown here is derived from an EMBL/GenBank/DDBJ whole genome shotgun (WGS) entry which is preliminary data.</text>
</comment>
<dbReference type="EMBL" id="BQYH01000006">
    <property type="protein sequence ID" value="GKU71640.1"/>
    <property type="molecule type" value="Genomic_DNA"/>
</dbReference>
<dbReference type="Proteomes" id="UP000245060">
    <property type="component" value="Unassembled WGS sequence"/>
</dbReference>
<accession>A0AA37PLV0</accession>
<reference evidence="1" key="1">
    <citation type="journal article" date="2018" name="Genome Announc.">
        <title>Draft Genome Sequence of Mycobacterium montefiorense Isolated from Japanese Black Salamander (Hynobius nigrescens).</title>
        <authorList>
            <person name="Fukano H."/>
            <person name="Yoshida M."/>
            <person name="Shimizu A."/>
            <person name="Iwao H."/>
            <person name="Katayama Y."/>
            <person name="Omatsu T."/>
            <person name="Mizutani T."/>
            <person name="Kurata O."/>
            <person name="Wada S."/>
            <person name="Hoshino Y."/>
        </authorList>
    </citation>
    <scope>NUCLEOTIDE SEQUENCE</scope>
    <source>
        <strain evidence="1">BS</strain>
    </source>
</reference>
<sequence length="171" mass="18404">MLQFFRVALFSTAALYIQAQARAEMGDAQVKTFAVSFALAMAALTVTPTAHADMIIANYRVVTDRDPGHMWVWALGTCTPKAPGCLTIQGVPQPNGQAAPWKSDAHLSNGRYTMVVDVPDGVRCTVQFFPSHDVYSWDAVTLAGEVVSTFDTGCGGGPGGSNTYPFQLVRW</sequence>
<protein>
    <submittedName>
        <fullName evidence="2">Uncharacterized protein</fullName>
    </submittedName>
</protein>
<reference evidence="2" key="3">
    <citation type="journal article" date="2022" name="Microbiol. Resour. Announc.">
        <title>Draft Genome Sequences of Eight Mycobacterium montefiorense Strains Isolated from Salamanders in Captivity.</title>
        <authorList>
            <person name="Komine T."/>
            <person name="Ihara H."/>
            <person name="Fukano H."/>
            <person name="Hoshino Y."/>
            <person name="Kurata O."/>
            <person name="Wada S."/>
        </authorList>
    </citation>
    <scope>NUCLEOTIDE SEQUENCE</scope>
    <source>
        <strain evidence="2">NJB18185</strain>
    </source>
</reference>
<dbReference type="Proteomes" id="UP001139505">
    <property type="component" value="Unassembled WGS sequence"/>
</dbReference>
<dbReference type="EMBL" id="BFCH01000028">
    <property type="protein sequence ID" value="GBG40254.1"/>
    <property type="molecule type" value="Genomic_DNA"/>
</dbReference>
<keyword evidence="3" id="KW-1185">Reference proteome</keyword>
<dbReference type="AlphaFoldDB" id="A0AA37PLV0"/>
<proteinExistence type="predicted"/>
<name>A0AA37PLV0_9MYCO</name>
<organism evidence="2 4">
    <name type="scientific">Mycobacterium montefiorense</name>
    <dbReference type="NCBI Taxonomy" id="154654"/>
    <lineage>
        <taxon>Bacteria</taxon>
        <taxon>Bacillati</taxon>
        <taxon>Actinomycetota</taxon>
        <taxon>Actinomycetes</taxon>
        <taxon>Mycobacteriales</taxon>
        <taxon>Mycobacteriaceae</taxon>
        <taxon>Mycobacterium</taxon>
        <taxon>Mycobacterium simiae complex</taxon>
    </lineage>
</organism>
<gene>
    <name evidence="1" type="ORF">MmonteBS_46260</name>
    <name evidence="2" type="ORF">NJB18185_14160</name>
</gene>